<dbReference type="InterPro" id="IPR032675">
    <property type="entry name" value="LRR_dom_sf"/>
</dbReference>
<keyword evidence="5" id="KW-1185">Reference proteome</keyword>
<protein>
    <recommendedName>
        <fullName evidence="3">Disease resistance R13L4/SHOC-2-like LRR domain-containing protein</fullName>
    </recommendedName>
</protein>
<organism evidence="4 5">
    <name type="scientific">Ficus carica</name>
    <name type="common">Common fig</name>
    <dbReference type="NCBI Taxonomy" id="3494"/>
    <lineage>
        <taxon>Eukaryota</taxon>
        <taxon>Viridiplantae</taxon>
        <taxon>Streptophyta</taxon>
        <taxon>Embryophyta</taxon>
        <taxon>Tracheophyta</taxon>
        <taxon>Spermatophyta</taxon>
        <taxon>Magnoliopsida</taxon>
        <taxon>eudicotyledons</taxon>
        <taxon>Gunneridae</taxon>
        <taxon>Pentapetalae</taxon>
        <taxon>rosids</taxon>
        <taxon>fabids</taxon>
        <taxon>Rosales</taxon>
        <taxon>Moraceae</taxon>
        <taxon>Ficeae</taxon>
        <taxon>Ficus</taxon>
    </lineage>
</organism>
<keyword evidence="2" id="KW-0611">Plant defense</keyword>
<sequence>MLAVVEVHPRKVGFIKELQELRKLSILHITNLSADVHGRTLCSCIEKMENLKRLTICSSSENEILGVQHISSPLFLDLQFLRLKGRLERFPDWIIKLQNLRGLELGFSRLINDAVASVGDLPNLVFLALNQAYDGEELHFDEGRFLKLKELHLRKLEGLRVLKIDRGALPHLEDFKIGDCQKLKEVTTGIQSLIKLKDLTIYDMPVEFTAMIHDYFRDLRHAPYICVLN</sequence>
<evidence type="ECO:0000313" key="4">
    <source>
        <dbReference type="EMBL" id="GMN54316.1"/>
    </source>
</evidence>
<accession>A0AA88AWV7</accession>
<gene>
    <name evidence="4" type="ORF">TIFTF001_023461</name>
</gene>
<dbReference type="PANTHER" id="PTHR36766:SF64">
    <property type="entry name" value="OS12G0206100 PROTEIN"/>
    <property type="match status" value="1"/>
</dbReference>
<name>A0AA88AWV7_FICCA</name>
<dbReference type="Gene3D" id="3.80.10.10">
    <property type="entry name" value="Ribonuclease Inhibitor"/>
    <property type="match status" value="1"/>
</dbReference>
<evidence type="ECO:0000256" key="2">
    <source>
        <dbReference type="ARBA" id="ARBA00022821"/>
    </source>
</evidence>
<comment type="caution">
    <text evidence="4">The sequence shown here is derived from an EMBL/GenBank/DDBJ whole genome shotgun (WGS) entry which is preliminary data.</text>
</comment>
<evidence type="ECO:0000256" key="1">
    <source>
        <dbReference type="ARBA" id="ARBA00022737"/>
    </source>
</evidence>
<evidence type="ECO:0000259" key="3">
    <source>
        <dbReference type="Pfam" id="PF23598"/>
    </source>
</evidence>
<dbReference type="SUPFAM" id="SSF52058">
    <property type="entry name" value="L domain-like"/>
    <property type="match status" value="1"/>
</dbReference>
<reference evidence="4" key="1">
    <citation type="submission" date="2023-07" db="EMBL/GenBank/DDBJ databases">
        <title>draft genome sequence of fig (Ficus carica).</title>
        <authorList>
            <person name="Takahashi T."/>
            <person name="Nishimura K."/>
        </authorList>
    </citation>
    <scope>NUCLEOTIDE SEQUENCE</scope>
</reference>
<dbReference type="EMBL" id="BTGU01000050">
    <property type="protein sequence ID" value="GMN54316.1"/>
    <property type="molecule type" value="Genomic_DNA"/>
</dbReference>
<evidence type="ECO:0000313" key="5">
    <source>
        <dbReference type="Proteomes" id="UP001187192"/>
    </source>
</evidence>
<dbReference type="InterPro" id="IPR055414">
    <property type="entry name" value="LRR_R13L4/SHOC2-like"/>
</dbReference>
<feature type="domain" description="Disease resistance R13L4/SHOC-2-like LRR" evidence="3">
    <location>
        <begin position="2"/>
        <end position="201"/>
    </location>
</feature>
<dbReference type="AlphaFoldDB" id="A0AA88AWV7"/>
<keyword evidence="1" id="KW-0677">Repeat</keyword>
<dbReference type="GO" id="GO:0006952">
    <property type="term" value="P:defense response"/>
    <property type="evidence" value="ECO:0007669"/>
    <property type="project" value="UniProtKB-KW"/>
</dbReference>
<dbReference type="PANTHER" id="PTHR36766">
    <property type="entry name" value="PLANT BROAD-SPECTRUM MILDEW RESISTANCE PROTEIN RPW8"/>
    <property type="match status" value="1"/>
</dbReference>
<proteinExistence type="predicted"/>
<dbReference type="Proteomes" id="UP001187192">
    <property type="component" value="Unassembled WGS sequence"/>
</dbReference>
<dbReference type="Pfam" id="PF23598">
    <property type="entry name" value="LRR_14"/>
    <property type="match status" value="1"/>
</dbReference>